<evidence type="ECO:0000313" key="2">
    <source>
        <dbReference type="EMBL" id="QUI75402.1"/>
    </source>
</evidence>
<reference evidence="2" key="1">
    <citation type="journal article" date="2021" name="Arch. Virol.">
        <title>Joa yellow blotch-associated virus, a new alphanucleorhabdovirus from a wild solanaceous plant in Brazil.</title>
        <authorList>
            <person name="Dietzgen R.G."/>
            <person name="Bejerman N.E."/>
            <person name="Mei Y."/>
            <person name="Jee C.L.J."/>
            <person name="Chabi-Jesus C."/>
            <person name="Freitas-Astua J."/>
            <person name="Veras S.M."/>
            <person name="Kitajima E.W."/>
        </authorList>
    </citation>
    <scope>NUCLEOTIDE SEQUENCE</scope>
    <source>
        <strain evidence="2">Manaus</strain>
    </source>
</reference>
<organism evidence="2 3">
    <name type="scientific">joa yellow blotch associated virus</name>
    <dbReference type="NCBI Taxonomy" id="3070922"/>
    <lineage>
        <taxon>Viruses</taxon>
        <taxon>Riboviria</taxon>
        <taxon>Orthornavirae</taxon>
        <taxon>Negarnaviricota</taxon>
        <taxon>Haploviricotina</taxon>
        <taxon>Monjiviricetes</taxon>
        <taxon>Mononegavirales</taxon>
        <taxon>Rhabdoviridae</taxon>
        <taxon>Betarhabdovirinae</taxon>
        <taxon>Alphanucleorhabdovirus</taxon>
        <taxon>Alphanucleorhabdovirus joa</taxon>
    </lineage>
</organism>
<dbReference type="EMBL" id="MW014292">
    <property type="protein sequence ID" value="QUI75402.1"/>
    <property type="molecule type" value="Viral_cRNA"/>
</dbReference>
<keyword evidence="3" id="KW-1185">Reference proteome</keyword>
<sequence length="279" mass="31263">MSLQDAVYTRRLRERTPSNKRTRNSTPDPSEQEKYKKRVLEGKEYNDFNPQSLTDLKDDQVQATMAPPGTRNDLSEELIQLLKENGNSVGDELVKELWARTPKSISPSDAEVVMNNSVKWFILGQTNYETQSNVQSLRYAQTSLPNYVTGLANTASALTAVVQRLEKVVPGLEKNYTVDGMTEHEMMSMASSIYRSKSPKERYRVLVDFLVNEMGYADLYSHLASSHHTQFAMGIITATNTEVASAVSIFGSSKLPSLKDQMEKDRAQLLKAISAQNLA</sequence>
<dbReference type="Proteomes" id="UP000830558">
    <property type="component" value="Segment"/>
</dbReference>
<evidence type="ECO:0000256" key="1">
    <source>
        <dbReference type="SAM" id="MobiDB-lite"/>
    </source>
</evidence>
<proteinExistence type="predicted"/>
<feature type="region of interest" description="Disordered" evidence="1">
    <location>
        <begin position="1"/>
        <end position="36"/>
    </location>
</feature>
<accession>A0AAE7USQ6</accession>
<protein>
    <submittedName>
        <fullName evidence="2">Phosphoprotein</fullName>
    </submittedName>
</protein>
<feature type="compositionally biased region" description="Basic residues" evidence="1">
    <location>
        <begin position="10"/>
        <end position="23"/>
    </location>
</feature>
<name>A0AAE7USQ6_9RHAB</name>
<evidence type="ECO:0000313" key="3">
    <source>
        <dbReference type="Proteomes" id="UP000830558"/>
    </source>
</evidence>
<gene>
    <name evidence="2" type="primary">P</name>
</gene>